<reference evidence="1" key="1">
    <citation type="submission" date="2019-10" db="EMBL/GenBank/DDBJ databases">
        <title>Characterization of a blaNDM-1-carrying IncHI5 plasmid from Enterobacter cloacae of food animal origin.</title>
        <authorList>
            <person name="Zhu Y."/>
            <person name="Schwarz S."/>
            <person name="Liu W."/>
            <person name="Liu S."/>
            <person name="Zhang W."/>
        </authorList>
    </citation>
    <scope>NUCLEOTIDE SEQUENCE</scope>
    <source>
        <strain evidence="1">EC12</strain>
        <plasmid evidence="1">pNDM-1-EC12</plasmid>
    </source>
</reference>
<dbReference type="AlphaFoldDB" id="A0A6C0NEI7"/>
<name>A0A6C0NEI7_ENTCL</name>
<protein>
    <recommendedName>
        <fullName evidence="2">Plasmid transfer protein</fullName>
    </recommendedName>
</protein>
<dbReference type="RefSeq" id="WP_044351667.1">
    <property type="nucleotide sequence ID" value="NZ_MN598004.1"/>
</dbReference>
<sequence>MVEDLTKDSSSQLQYRNEKVFNSGKAALELNTSASNGDVNLILTGPSPEKSGSFDWTGSKCISTKLSDDEVITLCMAFLHLTPEAALKDKKTMHHGKRVYKNIKVTFDGKLTAILEGGVLAINKTESGVNFVHKISIEPSACLRLGLFLLSVIQSRNPGLPSDTILTCMRLNASARSQK</sequence>
<evidence type="ECO:0000313" key="1">
    <source>
        <dbReference type="EMBL" id="QHW11335.1"/>
    </source>
</evidence>
<organism evidence="1">
    <name type="scientific">Enterobacter cloacae</name>
    <dbReference type="NCBI Taxonomy" id="550"/>
    <lineage>
        <taxon>Bacteria</taxon>
        <taxon>Pseudomonadati</taxon>
        <taxon>Pseudomonadota</taxon>
        <taxon>Gammaproteobacteria</taxon>
        <taxon>Enterobacterales</taxon>
        <taxon>Enterobacteriaceae</taxon>
        <taxon>Enterobacter</taxon>
        <taxon>Enterobacter cloacae complex</taxon>
    </lineage>
</organism>
<accession>A0A6C0NEI7</accession>
<dbReference type="EMBL" id="MN598004">
    <property type="protein sequence ID" value="QHW11335.1"/>
    <property type="molecule type" value="Genomic_DNA"/>
</dbReference>
<keyword evidence="1" id="KW-0614">Plasmid</keyword>
<evidence type="ECO:0008006" key="2">
    <source>
        <dbReference type="Google" id="ProtNLM"/>
    </source>
</evidence>
<proteinExistence type="predicted"/>
<geneLocation type="plasmid" evidence="1">
    <name>pNDM-1-EC12</name>
</geneLocation>